<reference evidence="4" key="1">
    <citation type="submission" date="2021-03" db="EMBL/GenBank/DDBJ databases">
        <authorList>
            <person name="Wang G."/>
        </authorList>
    </citation>
    <scope>NUCLEOTIDE SEQUENCE</scope>
    <source>
        <strain evidence="4">KCTC 12899</strain>
    </source>
</reference>
<dbReference type="UniPathway" id="UPA00344"/>
<proteinExistence type="inferred from homology"/>
<dbReference type="Gene3D" id="3.10.20.30">
    <property type="match status" value="1"/>
</dbReference>
<dbReference type="InterPro" id="IPR044672">
    <property type="entry name" value="MOCS2A"/>
</dbReference>
<comment type="similarity">
    <text evidence="2">Belongs to the MoaD family.</text>
</comment>
<dbReference type="InterPro" id="IPR012675">
    <property type="entry name" value="Beta-grasp_dom_sf"/>
</dbReference>
<dbReference type="InterPro" id="IPR016155">
    <property type="entry name" value="Mopterin_synth/thiamin_S_b"/>
</dbReference>
<evidence type="ECO:0000313" key="5">
    <source>
        <dbReference type="Proteomes" id="UP000664417"/>
    </source>
</evidence>
<keyword evidence="1" id="KW-0547">Nucleotide-binding</keyword>
<dbReference type="Pfam" id="PF02597">
    <property type="entry name" value="ThiS"/>
    <property type="match status" value="1"/>
</dbReference>
<organism evidence="4 5">
    <name type="scientific">Acanthopleuribacter pedis</name>
    <dbReference type="NCBI Taxonomy" id="442870"/>
    <lineage>
        <taxon>Bacteria</taxon>
        <taxon>Pseudomonadati</taxon>
        <taxon>Acidobacteriota</taxon>
        <taxon>Holophagae</taxon>
        <taxon>Acanthopleuribacterales</taxon>
        <taxon>Acanthopleuribacteraceae</taxon>
        <taxon>Acanthopleuribacter</taxon>
    </lineage>
</organism>
<dbReference type="RefSeq" id="WP_207862621.1">
    <property type="nucleotide sequence ID" value="NZ_JAFREP010000040.1"/>
</dbReference>
<dbReference type="EMBL" id="JAFREP010000040">
    <property type="protein sequence ID" value="MBO1322648.1"/>
    <property type="molecule type" value="Genomic_DNA"/>
</dbReference>
<evidence type="ECO:0000256" key="1">
    <source>
        <dbReference type="ARBA" id="ARBA00022741"/>
    </source>
</evidence>
<keyword evidence="5" id="KW-1185">Reference proteome</keyword>
<dbReference type="GO" id="GO:0000166">
    <property type="term" value="F:nucleotide binding"/>
    <property type="evidence" value="ECO:0007669"/>
    <property type="project" value="UniProtKB-KW"/>
</dbReference>
<dbReference type="GO" id="GO:0006777">
    <property type="term" value="P:Mo-molybdopterin cofactor biosynthetic process"/>
    <property type="evidence" value="ECO:0007669"/>
    <property type="project" value="InterPro"/>
</dbReference>
<comment type="caution">
    <text evidence="4">The sequence shown here is derived from an EMBL/GenBank/DDBJ whole genome shotgun (WGS) entry which is preliminary data.</text>
</comment>
<dbReference type="CDD" id="cd00754">
    <property type="entry name" value="Ubl_MoaD"/>
    <property type="match status" value="1"/>
</dbReference>
<accession>A0A8J7U7L5</accession>
<evidence type="ECO:0000256" key="3">
    <source>
        <dbReference type="ARBA" id="ARBA00024247"/>
    </source>
</evidence>
<dbReference type="Proteomes" id="UP000664417">
    <property type="component" value="Unassembled WGS sequence"/>
</dbReference>
<protein>
    <recommendedName>
        <fullName evidence="3">Molybdopterin synthase sulfur carrier subunit</fullName>
    </recommendedName>
</protein>
<sequence>MPDPSPIQYKVLVFASLRDAVGGDTWLYQSTQPVSAAALLQTFFETFPATAGLAKTTRLAVNQEFLAEDRVLDVADEIALIPPVSGG</sequence>
<evidence type="ECO:0000256" key="2">
    <source>
        <dbReference type="ARBA" id="ARBA00024200"/>
    </source>
</evidence>
<dbReference type="PANTHER" id="PTHR33359:SF1">
    <property type="entry name" value="MOLYBDOPTERIN SYNTHASE SULFUR CARRIER SUBUNIT"/>
    <property type="match status" value="1"/>
</dbReference>
<name>A0A8J7U7L5_9BACT</name>
<dbReference type="AlphaFoldDB" id="A0A8J7U7L5"/>
<dbReference type="InterPro" id="IPR003749">
    <property type="entry name" value="ThiS/MoaD-like"/>
</dbReference>
<dbReference type="PANTHER" id="PTHR33359">
    <property type="entry name" value="MOLYBDOPTERIN SYNTHASE SULFUR CARRIER SUBUNIT"/>
    <property type="match status" value="1"/>
</dbReference>
<evidence type="ECO:0000313" key="4">
    <source>
        <dbReference type="EMBL" id="MBO1322648.1"/>
    </source>
</evidence>
<gene>
    <name evidence="4" type="ORF">J3U88_29510</name>
</gene>
<dbReference type="SUPFAM" id="SSF54285">
    <property type="entry name" value="MoaD/ThiS"/>
    <property type="match status" value="1"/>
</dbReference>
<dbReference type="GO" id="GO:1990133">
    <property type="term" value="C:molybdopterin adenylyltransferase complex"/>
    <property type="evidence" value="ECO:0007669"/>
    <property type="project" value="TreeGrafter"/>
</dbReference>